<keyword evidence="5 7" id="KW-0378">Hydrolase</keyword>
<dbReference type="InterPro" id="IPR023031">
    <property type="entry name" value="OPRT"/>
</dbReference>
<name>A0A956LW58_UNCEI</name>
<evidence type="ECO:0000256" key="3">
    <source>
        <dbReference type="ARBA" id="ARBA00022676"/>
    </source>
</evidence>
<sequence>MLSSGAVSDHYLDLRKTTTHPAGAFLAARFLAHEAQRLGATHVGGPTLGADPIVGATVALSHESTWPLRGYLVRSAAKDHGTGRQVEGQIEAGARVIILDDVVTSAGSLLKAVDAVRSLEAEIVGAWCLVDRAAGGRESLARAGLDLTAVFHIDEVLAEAVTHLPALHGFRPRTPLVTVDGILELVPGHVLLVRRRHEPLGWALPGGFVEPGETLEQALRREIEEETGLRVERAVQMHAYSGPERDPRFE</sequence>
<comment type="similarity">
    <text evidence="7">Belongs to the Nudix hydrolase family.</text>
</comment>
<dbReference type="PANTHER" id="PTHR19278:SF9">
    <property type="entry name" value="URIDINE 5'-MONOPHOSPHATE SYNTHASE"/>
    <property type="match status" value="1"/>
</dbReference>
<feature type="domain" description="Nudix hydrolase" evidence="8">
    <location>
        <begin position="172"/>
        <end position="250"/>
    </location>
</feature>
<dbReference type="GO" id="GO:0019856">
    <property type="term" value="P:pyrimidine nucleobase biosynthetic process"/>
    <property type="evidence" value="ECO:0007669"/>
    <property type="project" value="TreeGrafter"/>
</dbReference>
<dbReference type="Gene3D" id="3.90.79.10">
    <property type="entry name" value="Nucleoside Triphosphate Pyrophosphohydrolase"/>
    <property type="match status" value="1"/>
</dbReference>
<dbReference type="GO" id="GO:0006222">
    <property type="term" value="P:UMP biosynthetic process"/>
    <property type="evidence" value="ECO:0007669"/>
    <property type="project" value="TreeGrafter"/>
</dbReference>
<evidence type="ECO:0000259" key="8">
    <source>
        <dbReference type="PROSITE" id="PS51462"/>
    </source>
</evidence>
<dbReference type="SUPFAM" id="SSF55811">
    <property type="entry name" value="Nudix"/>
    <property type="match status" value="1"/>
</dbReference>
<dbReference type="HAMAP" id="MF_01208">
    <property type="entry name" value="PyrE"/>
    <property type="match status" value="1"/>
</dbReference>
<dbReference type="InterPro" id="IPR020084">
    <property type="entry name" value="NUDIX_hydrolase_CS"/>
</dbReference>
<evidence type="ECO:0000256" key="1">
    <source>
        <dbReference type="ARBA" id="ARBA00004889"/>
    </source>
</evidence>
<dbReference type="InterPro" id="IPR020476">
    <property type="entry name" value="Nudix_hydrolase"/>
</dbReference>
<gene>
    <name evidence="9" type="ORF">KC729_02225</name>
</gene>
<evidence type="ECO:0000256" key="5">
    <source>
        <dbReference type="ARBA" id="ARBA00022801"/>
    </source>
</evidence>
<dbReference type="AlphaFoldDB" id="A0A956LW58"/>
<organism evidence="9 10">
    <name type="scientific">Eiseniibacteriota bacterium</name>
    <dbReference type="NCBI Taxonomy" id="2212470"/>
    <lineage>
        <taxon>Bacteria</taxon>
        <taxon>Candidatus Eiseniibacteriota</taxon>
    </lineage>
</organism>
<dbReference type="SUPFAM" id="SSF53271">
    <property type="entry name" value="PRTase-like"/>
    <property type="match status" value="1"/>
</dbReference>
<protein>
    <recommendedName>
        <fullName evidence="2">orotate phosphoribosyltransferase</fullName>
        <ecNumber evidence="2">2.4.2.10</ecNumber>
    </recommendedName>
</protein>
<dbReference type="Pfam" id="PF00293">
    <property type="entry name" value="NUDIX"/>
    <property type="match status" value="1"/>
</dbReference>
<dbReference type="CDD" id="cd18873">
    <property type="entry name" value="NUDIX_NadM_like"/>
    <property type="match status" value="1"/>
</dbReference>
<dbReference type="Pfam" id="PF00156">
    <property type="entry name" value="Pribosyltran"/>
    <property type="match status" value="1"/>
</dbReference>
<dbReference type="Proteomes" id="UP000697710">
    <property type="component" value="Unassembled WGS sequence"/>
</dbReference>
<evidence type="ECO:0000313" key="9">
    <source>
        <dbReference type="EMBL" id="MCA9726468.1"/>
    </source>
</evidence>
<dbReference type="GO" id="GO:0016787">
    <property type="term" value="F:hydrolase activity"/>
    <property type="evidence" value="ECO:0007669"/>
    <property type="project" value="UniProtKB-KW"/>
</dbReference>
<proteinExistence type="inferred from homology"/>
<dbReference type="InterPro" id="IPR029057">
    <property type="entry name" value="PRTase-like"/>
</dbReference>
<accession>A0A956LW58</accession>
<keyword evidence="4" id="KW-0808">Transferase</keyword>
<evidence type="ECO:0000256" key="2">
    <source>
        <dbReference type="ARBA" id="ARBA00011971"/>
    </source>
</evidence>
<dbReference type="PROSITE" id="PS51462">
    <property type="entry name" value="NUDIX"/>
    <property type="match status" value="1"/>
</dbReference>
<reference evidence="9" key="1">
    <citation type="submission" date="2020-04" db="EMBL/GenBank/DDBJ databases">
        <authorList>
            <person name="Zhang T."/>
        </authorList>
    </citation>
    <scope>NUCLEOTIDE SEQUENCE</scope>
    <source>
        <strain evidence="9">HKST-UBA01</strain>
    </source>
</reference>
<dbReference type="EC" id="2.4.2.10" evidence="2"/>
<dbReference type="PRINTS" id="PR00502">
    <property type="entry name" value="NUDIXFAMILY"/>
</dbReference>
<dbReference type="Gene3D" id="3.40.50.2020">
    <property type="match status" value="1"/>
</dbReference>
<keyword evidence="3" id="KW-0328">Glycosyltransferase</keyword>
<dbReference type="CDD" id="cd06223">
    <property type="entry name" value="PRTases_typeI"/>
    <property type="match status" value="1"/>
</dbReference>
<keyword evidence="6" id="KW-0665">Pyrimidine biosynthesis</keyword>
<evidence type="ECO:0000256" key="7">
    <source>
        <dbReference type="RuleBase" id="RU003476"/>
    </source>
</evidence>
<dbReference type="GO" id="GO:0004588">
    <property type="term" value="F:orotate phosphoribosyltransferase activity"/>
    <property type="evidence" value="ECO:0007669"/>
    <property type="project" value="UniProtKB-EC"/>
</dbReference>
<dbReference type="InterPro" id="IPR000836">
    <property type="entry name" value="PRTase_dom"/>
</dbReference>
<reference evidence="9" key="2">
    <citation type="journal article" date="2021" name="Microbiome">
        <title>Successional dynamics and alternative stable states in a saline activated sludge microbial community over 9 years.</title>
        <authorList>
            <person name="Wang Y."/>
            <person name="Ye J."/>
            <person name="Ju F."/>
            <person name="Liu L."/>
            <person name="Boyd J.A."/>
            <person name="Deng Y."/>
            <person name="Parks D.H."/>
            <person name="Jiang X."/>
            <person name="Yin X."/>
            <person name="Woodcroft B.J."/>
            <person name="Tyson G.W."/>
            <person name="Hugenholtz P."/>
            <person name="Polz M.F."/>
            <person name="Zhang T."/>
        </authorList>
    </citation>
    <scope>NUCLEOTIDE SEQUENCE</scope>
    <source>
        <strain evidence="9">HKST-UBA01</strain>
    </source>
</reference>
<dbReference type="EMBL" id="JAGQHR010000033">
    <property type="protein sequence ID" value="MCA9726468.1"/>
    <property type="molecule type" value="Genomic_DNA"/>
</dbReference>
<dbReference type="PROSITE" id="PS00893">
    <property type="entry name" value="NUDIX_BOX"/>
    <property type="match status" value="1"/>
</dbReference>
<feature type="non-terminal residue" evidence="9">
    <location>
        <position position="250"/>
    </location>
</feature>
<comment type="pathway">
    <text evidence="1">Pyrimidine metabolism; UMP biosynthesis via de novo pathway; UMP from orotate: step 1/2.</text>
</comment>
<dbReference type="PANTHER" id="PTHR19278">
    <property type="entry name" value="OROTATE PHOSPHORIBOSYLTRANSFERASE"/>
    <property type="match status" value="1"/>
</dbReference>
<evidence type="ECO:0000256" key="4">
    <source>
        <dbReference type="ARBA" id="ARBA00022679"/>
    </source>
</evidence>
<evidence type="ECO:0000256" key="6">
    <source>
        <dbReference type="ARBA" id="ARBA00022975"/>
    </source>
</evidence>
<dbReference type="InterPro" id="IPR015797">
    <property type="entry name" value="NUDIX_hydrolase-like_dom_sf"/>
</dbReference>
<dbReference type="InterPro" id="IPR000086">
    <property type="entry name" value="NUDIX_hydrolase_dom"/>
</dbReference>
<evidence type="ECO:0000313" key="10">
    <source>
        <dbReference type="Proteomes" id="UP000697710"/>
    </source>
</evidence>
<comment type="caution">
    <text evidence="9">The sequence shown here is derived from an EMBL/GenBank/DDBJ whole genome shotgun (WGS) entry which is preliminary data.</text>
</comment>